<keyword evidence="5 11" id="KW-0808">Transferase</keyword>
<gene>
    <name evidence="11" type="primary">aroK</name>
    <name evidence="12" type="ORF">IAA19_03095</name>
</gene>
<keyword evidence="7 11" id="KW-0418">Kinase</keyword>
<comment type="catalytic activity">
    <reaction evidence="10 11">
        <text>shikimate + ATP = 3-phosphoshikimate + ADP + H(+)</text>
        <dbReference type="Rhea" id="RHEA:13121"/>
        <dbReference type="ChEBI" id="CHEBI:15378"/>
        <dbReference type="ChEBI" id="CHEBI:30616"/>
        <dbReference type="ChEBI" id="CHEBI:36208"/>
        <dbReference type="ChEBI" id="CHEBI:145989"/>
        <dbReference type="ChEBI" id="CHEBI:456216"/>
        <dbReference type="EC" id="2.7.1.71"/>
    </reaction>
</comment>
<feature type="binding site" evidence="11">
    <location>
        <position position="154"/>
    </location>
    <ligand>
        <name>ATP</name>
        <dbReference type="ChEBI" id="CHEBI:30616"/>
    </ligand>
</feature>
<evidence type="ECO:0000256" key="5">
    <source>
        <dbReference type="ARBA" id="ARBA00022679"/>
    </source>
</evidence>
<evidence type="ECO:0000256" key="2">
    <source>
        <dbReference type="ARBA" id="ARBA00006997"/>
    </source>
</evidence>
<protein>
    <recommendedName>
        <fullName evidence="3 11">Shikimate kinase</fullName>
        <shortName evidence="11">SK</shortName>
        <ecNumber evidence="3 11">2.7.1.71</ecNumber>
    </recommendedName>
</protein>
<dbReference type="PANTHER" id="PTHR21087">
    <property type="entry name" value="SHIKIMATE KINASE"/>
    <property type="match status" value="1"/>
</dbReference>
<keyword evidence="11" id="KW-0963">Cytoplasm</keyword>
<dbReference type="GO" id="GO:0009073">
    <property type="term" value="P:aromatic amino acid family biosynthetic process"/>
    <property type="evidence" value="ECO:0007669"/>
    <property type="project" value="UniProtKB-KW"/>
</dbReference>
<name>A0A9D2EY43_9ACTN</name>
<dbReference type="EC" id="2.7.1.71" evidence="3 11"/>
<evidence type="ECO:0000256" key="6">
    <source>
        <dbReference type="ARBA" id="ARBA00022741"/>
    </source>
</evidence>
<dbReference type="Proteomes" id="UP000824062">
    <property type="component" value="Unassembled WGS sequence"/>
</dbReference>
<dbReference type="InterPro" id="IPR031322">
    <property type="entry name" value="Shikimate/glucono_kinase"/>
</dbReference>
<evidence type="ECO:0000256" key="8">
    <source>
        <dbReference type="ARBA" id="ARBA00022840"/>
    </source>
</evidence>
<evidence type="ECO:0000313" key="13">
    <source>
        <dbReference type="Proteomes" id="UP000824062"/>
    </source>
</evidence>
<feature type="binding site" evidence="11">
    <location>
        <begin position="48"/>
        <end position="53"/>
    </location>
    <ligand>
        <name>ATP</name>
        <dbReference type="ChEBI" id="CHEBI:30616"/>
    </ligand>
</feature>
<organism evidence="12 13">
    <name type="scientific">Candidatus Olsenella pullistercoris</name>
    <dbReference type="NCBI Taxonomy" id="2838712"/>
    <lineage>
        <taxon>Bacteria</taxon>
        <taxon>Bacillati</taxon>
        <taxon>Actinomycetota</taxon>
        <taxon>Coriobacteriia</taxon>
        <taxon>Coriobacteriales</taxon>
        <taxon>Atopobiaceae</taxon>
        <taxon>Olsenella</taxon>
    </lineage>
</organism>
<keyword evidence="9 11" id="KW-0057">Aromatic amino acid biosynthesis</keyword>
<keyword evidence="8 11" id="KW-0067">ATP-binding</keyword>
<dbReference type="AlphaFoldDB" id="A0A9D2EY43"/>
<reference evidence="12" key="1">
    <citation type="journal article" date="2021" name="PeerJ">
        <title>Extensive microbial diversity within the chicken gut microbiome revealed by metagenomics and culture.</title>
        <authorList>
            <person name="Gilroy R."/>
            <person name="Ravi A."/>
            <person name="Getino M."/>
            <person name="Pursley I."/>
            <person name="Horton D.L."/>
            <person name="Alikhan N.F."/>
            <person name="Baker D."/>
            <person name="Gharbi K."/>
            <person name="Hall N."/>
            <person name="Watson M."/>
            <person name="Adriaenssens E.M."/>
            <person name="Foster-Nyarko E."/>
            <person name="Jarju S."/>
            <person name="Secka A."/>
            <person name="Antonio M."/>
            <person name="Oren A."/>
            <person name="Chaudhuri R.R."/>
            <person name="La Ragione R."/>
            <person name="Hildebrand F."/>
            <person name="Pallen M.J."/>
        </authorList>
    </citation>
    <scope>NUCLEOTIDE SEQUENCE</scope>
    <source>
        <strain evidence="12">ChiHjej12B11-14209</strain>
    </source>
</reference>
<comment type="cofactor">
    <cofactor evidence="11">
        <name>Mg(2+)</name>
        <dbReference type="ChEBI" id="CHEBI:18420"/>
    </cofactor>
    <text evidence="11">Binds 1 Mg(2+) ion per subunit.</text>
</comment>
<keyword evidence="11" id="KW-0479">Metal-binding</keyword>
<dbReference type="GO" id="GO:0009423">
    <property type="term" value="P:chorismate biosynthetic process"/>
    <property type="evidence" value="ECO:0007669"/>
    <property type="project" value="UniProtKB-UniRule"/>
</dbReference>
<feature type="binding site" evidence="11">
    <location>
        <position position="94"/>
    </location>
    <ligand>
        <name>substrate</name>
    </ligand>
</feature>
<comment type="caution">
    <text evidence="12">The sequence shown here is derived from an EMBL/GenBank/DDBJ whole genome shotgun (WGS) entry which is preliminary data.</text>
</comment>
<dbReference type="GO" id="GO:0005829">
    <property type="term" value="C:cytosol"/>
    <property type="evidence" value="ECO:0007669"/>
    <property type="project" value="TreeGrafter"/>
</dbReference>
<keyword evidence="11" id="KW-0460">Magnesium</keyword>
<comment type="similarity">
    <text evidence="2 11">Belongs to the shikimate kinase family.</text>
</comment>
<feature type="binding site" evidence="11">
    <location>
        <position position="52"/>
    </location>
    <ligand>
        <name>Mg(2+)</name>
        <dbReference type="ChEBI" id="CHEBI:18420"/>
    </ligand>
</feature>
<dbReference type="PROSITE" id="PS01128">
    <property type="entry name" value="SHIKIMATE_KINASE"/>
    <property type="match status" value="1"/>
</dbReference>
<evidence type="ECO:0000313" key="12">
    <source>
        <dbReference type="EMBL" id="HIZ45989.1"/>
    </source>
</evidence>
<reference evidence="12" key="2">
    <citation type="submission" date="2021-04" db="EMBL/GenBank/DDBJ databases">
        <authorList>
            <person name="Gilroy R."/>
        </authorList>
    </citation>
    <scope>NUCLEOTIDE SEQUENCE</scope>
    <source>
        <strain evidence="12">ChiHjej12B11-14209</strain>
    </source>
</reference>
<proteinExistence type="inferred from homology"/>
<dbReference type="EMBL" id="DXBM01000031">
    <property type="protein sequence ID" value="HIZ45989.1"/>
    <property type="molecule type" value="Genomic_DNA"/>
</dbReference>
<evidence type="ECO:0000256" key="9">
    <source>
        <dbReference type="ARBA" id="ARBA00023141"/>
    </source>
</evidence>
<evidence type="ECO:0000256" key="4">
    <source>
        <dbReference type="ARBA" id="ARBA00022605"/>
    </source>
</evidence>
<evidence type="ECO:0000256" key="1">
    <source>
        <dbReference type="ARBA" id="ARBA00004842"/>
    </source>
</evidence>
<dbReference type="PANTHER" id="PTHR21087:SF16">
    <property type="entry name" value="SHIKIMATE KINASE 1, CHLOROPLASTIC"/>
    <property type="match status" value="1"/>
</dbReference>
<dbReference type="HAMAP" id="MF_00109">
    <property type="entry name" value="Shikimate_kinase"/>
    <property type="match status" value="1"/>
</dbReference>
<dbReference type="GO" id="GO:0000287">
    <property type="term" value="F:magnesium ion binding"/>
    <property type="evidence" value="ECO:0007669"/>
    <property type="project" value="UniProtKB-UniRule"/>
</dbReference>
<dbReference type="Gene3D" id="3.40.50.300">
    <property type="entry name" value="P-loop containing nucleotide triphosphate hydrolases"/>
    <property type="match status" value="1"/>
</dbReference>
<dbReference type="InterPro" id="IPR000623">
    <property type="entry name" value="Shikimate_kinase/TSH1"/>
</dbReference>
<keyword evidence="6 11" id="KW-0547">Nucleotide-binding</keyword>
<keyword evidence="4 11" id="KW-0028">Amino-acid biosynthesis</keyword>
<comment type="caution">
    <text evidence="11">Lacks conserved residue(s) required for the propagation of feature annotation.</text>
</comment>
<dbReference type="PRINTS" id="PR01100">
    <property type="entry name" value="SHIKIMTKNASE"/>
</dbReference>
<comment type="function">
    <text evidence="11">Catalyzes the specific phosphorylation of the 3-hydroxyl group of shikimic acid using ATP as a cosubstrate.</text>
</comment>
<evidence type="ECO:0000256" key="7">
    <source>
        <dbReference type="ARBA" id="ARBA00022777"/>
    </source>
</evidence>
<comment type="pathway">
    <text evidence="1 11">Metabolic intermediate biosynthesis; chorismate biosynthesis; chorismate from D-erythrose 4-phosphate and phosphoenolpyruvate: step 5/7.</text>
</comment>
<dbReference type="GO" id="GO:0008652">
    <property type="term" value="P:amino acid biosynthetic process"/>
    <property type="evidence" value="ECO:0007669"/>
    <property type="project" value="UniProtKB-KW"/>
</dbReference>
<feature type="binding site" evidence="11">
    <location>
        <position position="116"/>
    </location>
    <ligand>
        <name>substrate</name>
    </ligand>
</feature>
<feature type="binding site" evidence="11">
    <location>
        <position position="70"/>
    </location>
    <ligand>
        <name>substrate</name>
    </ligand>
</feature>
<comment type="subunit">
    <text evidence="11">Monomer.</text>
</comment>
<evidence type="ECO:0000256" key="11">
    <source>
        <dbReference type="HAMAP-Rule" id="MF_00109"/>
    </source>
</evidence>
<dbReference type="GO" id="GO:0005524">
    <property type="term" value="F:ATP binding"/>
    <property type="evidence" value="ECO:0007669"/>
    <property type="project" value="UniProtKB-UniRule"/>
</dbReference>
<sequence length="206" mass="22716">MWASGAGGAGPLLESFKSVLEGGSALSAAAGYVVHEGCDHLFFVGFLGAGKSTLARNLGSLFHRPHVDTDRLVERALGRSVAEAFEELGEERFREEETAQLRRLASRKSLLVSCGGGIVERPENSELMHEMGVVVFLDGDLEDSLRQIRRPELRPDLGSAEHAALVYRRRRPLYERAADITIDIRSKTFEQVALESGRLLWEKGLL</sequence>
<dbReference type="InterPro" id="IPR027417">
    <property type="entry name" value="P-loop_NTPase"/>
</dbReference>
<comment type="subcellular location">
    <subcellularLocation>
        <location evidence="11">Cytoplasm</location>
    </subcellularLocation>
</comment>
<dbReference type="GO" id="GO:0004765">
    <property type="term" value="F:shikimate kinase activity"/>
    <property type="evidence" value="ECO:0007669"/>
    <property type="project" value="UniProtKB-UniRule"/>
</dbReference>
<evidence type="ECO:0000256" key="10">
    <source>
        <dbReference type="ARBA" id="ARBA00048567"/>
    </source>
</evidence>
<dbReference type="CDD" id="cd00464">
    <property type="entry name" value="SK"/>
    <property type="match status" value="1"/>
</dbReference>
<evidence type="ECO:0000256" key="3">
    <source>
        <dbReference type="ARBA" id="ARBA00012154"/>
    </source>
</evidence>
<feature type="binding site" evidence="11">
    <location>
        <position position="170"/>
    </location>
    <ligand>
        <name>substrate</name>
    </ligand>
</feature>
<dbReference type="InterPro" id="IPR023000">
    <property type="entry name" value="Shikimate_kinase_CS"/>
</dbReference>
<dbReference type="Pfam" id="PF01202">
    <property type="entry name" value="SKI"/>
    <property type="match status" value="1"/>
</dbReference>
<accession>A0A9D2EY43</accession>
<dbReference type="SUPFAM" id="SSF52540">
    <property type="entry name" value="P-loop containing nucleoside triphosphate hydrolases"/>
    <property type="match status" value="1"/>
</dbReference>